<dbReference type="SUPFAM" id="SSF51069">
    <property type="entry name" value="Carbonic anhydrase"/>
    <property type="match status" value="1"/>
</dbReference>
<evidence type="ECO:0000256" key="7">
    <source>
        <dbReference type="SAM" id="SignalP"/>
    </source>
</evidence>
<comment type="catalytic activity">
    <reaction evidence="6">
        <text>hydrogencarbonate + H(+) = CO2 + H2O</text>
        <dbReference type="Rhea" id="RHEA:10748"/>
        <dbReference type="ChEBI" id="CHEBI:15377"/>
        <dbReference type="ChEBI" id="CHEBI:15378"/>
        <dbReference type="ChEBI" id="CHEBI:16526"/>
        <dbReference type="ChEBI" id="CHEBI:17544"/>
        <dbReference type="EC" id="4.2.1.1"/>
    </reaction>
</comment>
<dbReference type="Proteomes" id="UP000440578">
    <property type="component" value="Unassembled WGS sequence"/>
</dbReference>
<dbReference type="GO" id="GO:0008270">
    <property type="term" value="F:zinc ion binding"/>
    <property type="evidence" value="ECO:0007669"/>
    <property type="project" value="InterPro"/>
</dbReference>
<reference evidence="9 10" key="1">
    <citation type="submission" date="2019-07" db="EMBL/GenBank/DDBJ databases">
        <title>Draft genome assembly of a fouling barnacle, Amphibalanus amphitrite (Darwin, 1854): The first reference genome for Thecostraca.</title>
        <authorList>
            <person name="Kim W."/>
        </authorList>
    </citation>
    <scope>NUCLEOTIDE SEQUENCE [LARGE SCALE GENOMIC DNA]</scope>
    <source>
        <strain evidence="9">SNU_AA5</strain>
        <tissue evidence="9">Soma without cirri and trophi</tissue>
    </source>
</reference>
<proteinExistence type="inferred from homology"/>
<gene>
    <name evidence="9" type="primary">cah-3_3</name>
    <name evidence="9" type="ORF">FJT64_001364</name>
</gene>
<comment type="similarity">
    <text evidence="1">Belongs to the alpha-carbonic anhydrase family.</text>
</comment>
<keyword evidence="3" id="KW-0479">Metal-binding</keyword>
<evidence type="ECO:0000256" key="1">
    <source>
        <dbReference type="ARBA" id="ARBA00010718"/>
    </source>
</evidence>
<evidence type="ECO:0000259" key="8">
    <source>
        <dbReference type="PROSITE" id="PS51144"/>
    </source>
</evidence>
<evidence type="ECO:0000313" key="9">
    <source>
        <dbReference type="EMBL" id="KAF0288835.1"/>
    </source>
</evidence>
<keyword evidence="7" id="KW-0732">Signal</keyword>
<keyword evidence="4" id="KW-0862">Zinc</keyword>
<dbReference type="SMART" id="SM01057">
    <property type="entry name" value="Carb_anhydrase"/>
    <property type="match status" value="1"/>
</dbReference>
<evidence type="ECO:0000256" key="4">
    <source>
        <dbReference type="ARBA" id="ARBA00022833"/>
    </source>
</evidence>
<dbReference type="AlphaFoldDB" id="A0A6A4V583"/>
<sequence length="285" mass="30960">MAHLPSGGLLLLVAVLAFLTGAALGVTEDPCPETTGLRQSPVDLNLCADTRQPAQEPLKVSNFDQTPATMTLTNTGKQVFADITWAVGSRQLPQISGGQLPGVFVPLGFILHWGANLTSGSEHSVNGRFFPAELYLLCRNILYTSNEEAHQNIDGLAGITVFFEHRDLKIFRRRGLAMLAPELASIRNASSSVRVAAPPSLRSLLPWSLQRFVTYRGSATALPPCPESVTWVSLLTPVPVLAIELQQLRQLEDAEGRPLESSVRRPQFPLNGRTLYTKGVTPICV</sequence>
<dbReference type="CDD" id="cd00326">
    <property type="entry name" value="alpha_CA"/>
    <property type="match status" value="1"/>
</dbReference>
<accession>A0A6A4V583</accession>
<dbReference type="InterPro" id="IPR036398">
    <property type="entry name" value="CA_dom_sf"/>
</dbReference>
<evidence type="ECO:0000256" key="2">
    <source>
        <dbReference type="ARBA" id="ARBA00012925"/>
    </source>
</evidence>
<dbReference type="EMBL" id="VIIS01002075">
    <property type="protein sequence ID" value="KAF0288835.1"/>
    <property type="molecule type" value="Genomic_DNA"/>
</dbReference>
<dbReference type="PROSITE" id="PS51144">
    <property type="entry name" value="ALPHA_CA_2"/>
    <property type="match status" value="1"/>
</dbReference>
<dbReference type="PANTHER" id="PTHR18952:SF265">
    <property type="entry name" value="CARBONIC ANHYDRASE"/>
    <property type="match status" value="1"/>
</dbReference>
<name>A0A6A4V583_AMPAM</name>
<feature type="chain" id="PRO_5025692828" description="carbonic anhydrase" evidence="7">
    <location>
        <begin position="26"/>
        <end position="285"/>
    </location>
</feature>
<dbReference type="InterPro" id="IPR023561">
    <property type="entry name" value="Carbonic_anhydrase_a-class"/>
</dbReference>
<organism evidence="9 10">
    <name type="scientific">Amphibalanus amphitrite</name>
    <name type="common">Striped barnacle</name>
    <name type="synonym">Balanus amphitrite</name>
    <dbReference type="NCBI Taxonomy" id="1232801"/>
    <lineage>
        <taxon>Eukaryota</taxon>
        <taxon>Metazoa</taxon>
        <taxon>Ecdysozoa</taxon>
        <taxon>Arthropoda</taxon>
        <taxon>Crustacea</taxon>
        <taxon>Multicrustacea</taxon>
        <taxon>Cirripedia</taxon>
        <taxon>Thoracica</taxon>
        <taxon>Thoracicalcarea</taxon>
        <taxon>Balanomorpha</taxon>
        <taxon>Balanoidea</taxon>
        <taxon>Balanidae</taxon>
        <taxon>Amphibalaninae</taxon>
        <taxon>Amphibalanus</taxon>
    </lineage>
</organism>
<feature type="signal peptide" evidence="7">
    <location>
        <begin position="1"/>
        <end position="25"/>
    </location>
</feature>
<dbReference type="OrthoDB" id="429145at2759"/>
<dbReference type="EC" id="4.2.1.1" evidence="2"/>
<comment type="caution">
    <text evidence="9">The sequence shown here is derived from an EMBL/GenBank/DDBJ whole genome shotgun (WGS) entry which is preliminary data.</text>
</comment>
<evidence type="ECO:0000256" key="6">
    <source>
        <dbReference type="ARBA" id="ARBA00048348"/>
    </source>
</evidence>
<keyword evidence="5" id="KW-0456">Lyase</keyword>
<evidence type="ECO:0000256" key="5">
    <source>
        <dbReference type="ARBA" id="ARBA00023239"/>
    </source>
</evidence>
<feature type="domain" description="Alpha-carbonic anhydrase" evidence="8">
    <location>
        <begin position="14"/>
        <end position="279"/>
    </location>
</feature>
<protein>
    <recommendedName>
        <fullName evidence="2">carbonic anhydrase</fullName>
        <ecNumber evidence="2">4.2.1.1</ecNumber>
    </recommendedName>
</protein>
<dbReference type="GO" id="GO:0004089">
    <property type="term" value="F:carbonate dehydratase activity"/>
    <property type="evidence" value="ECO:0007669"/>
    <property type="project" value="UniProtKB-EC"/>
</dbReference>
<dbReference type="Pfam" id="PF00194">
    <property type="entry name" value="Carb_anhydrase"/>
    <property type="match status" value="1"/>
</dbReference>
<dbReference type="PANTHER" id="PTHR18952">
    <property type="entry name" value="CARBONIC ANHYDRASE"/>
    <property type="match status" value="1"/>
</dbReference>
<evidence type="ECO:0000256" key="3">
    <source>
        <dbReference type="ARBA" id="ARBA00022723"/>
    </source>
</evidence>
<dbReference type="InterPro" id="IPR001148">
    <property type="entry name" value="CA_dom"/>
</dbReference>
<evidence type="ECO:0000313" key="10">
    <source>
        <dbReference type="Proteomes" id="UP000440578"/>
    </source>
</evidence>
<keyword evidence="10" id="KW-1185">Reference proteome</keyword>
<dbReference type="Gene3D" id="3.10.200.10">
    <property type="entry name" value="Alpha carbonic anhydrase"/>
    <property type="match status" value="1"/>
</dbReference>